<accession>A0A372LNV3</accession>
<evidence type="ECO:0000256" key="1">
    <source>
        <dbReference type="SAM" id="Phobius"/>
    </source>
</evidence>
<gene>
    <name evidence="2" type="ORF">D0469_11925</name>
</gene>
<keyword evidence="1" id="KW-0812">Transmembrane</keyword>
<protein>
    <submittedName>
        <fullName evidence="2">Uncharacterized protein</fullName>
    </submittedName>
</protein>
<name>A0A372LNV3_9BACI</name>
<keyword evidence="1" id="KW-1133">Transmembrane helix</keyword>
<feature type="transmembrane region" description="Helical" evidence="1">
    <location>
        <begin position="34"/>
        <end position="54"/>
    </location>
</feature>
<keyword evidence="3" id="KW-1185">Reference proteome</keyword>
<sequence>MNDQLRSWSFFLCAFFIIINKIHIKNLKNEMKKLFFLVIVKVRILALAFLILIFKKKGKVEGKNLPVLTINFVKLKII</sequence>
<comment type="caution">
    <text evidence="2">The sequence shown here is derived from an EMBL/GenBank/DDBJ whole genome shotgun (WGS) entry which is preliminary data.</text>
</comment>
<evidence type="ECO:0000313" key="3">
    <source>
        <dbReference type="Proteomes" id="UP000264541"/>
    </source>
</evidence>
<organism evidence="2 3">
    <name type="scientific">Peribacillus saganii</name>
    <dbReference type="NCBI Taxonomy" id="2303992"/>
    <lineage>
        <taxon>Bacteria</taxon>
        <taxon>Bacillati</taxon>
        <taxon>Bacillota</taxon>
        <taxon>Bacilli</taxon>
        <taxon>Bacillales</taxon>
        <taxon>Bacillaceae</taxon>
        <taxon>Peribacillus</taxon>
    </lineage>
</organism>
<evidence type="ECO:0000313" key="2">
    <source>
        <dbReference type="EMBL" id="RFU68662.1"/>
    </source>
</evidence>
<reference evidence="2 3" key="1">
    <citation type="submission" date="2018-08" db="EMBL/GenBank/DDBJ databases">
        <title>Bacillus chawlae sp. nov., Bacillus glennii sp. nov., and Bacillus saganii sp. nov. Isolated from the Vehicle Assembly Building at Kennedy Space Center where the Viking Spacecraft were Assembled.</title>
        <authorList>
            <person name="Seuylemezian A."/>
            <person name="Vaishampayan P."/>
        </authorList>
    </citation>
    <scope>NUCLEOTIDE SEQUENCE [LARGE SCALE GENOMIC DNA]</scope>
    <source>
        <strain evidence="2 3">V47-23a</strain>
    </source>
</reference>
<dbReference type="EMBL" id="QVTE01000032">
    <property type="protein sequence ID" value="RFU68662.1"/>
    <property type="molecule type" value="Genomic_DNA"/>
</dbReference>
<feature type="transmembrane region" description="Helical" evidence="1">
    <location>
        <begin position="6"/>
        <end position="22"/>
    </location>
</feature>
<keyword evidence="1" id="KW-0472">Membrane</keyword>
<dbReference type="Proteomes" id="UP000264541">
    <property type="component" value="Unassembled WGS sequence"/>
</dbReference>
<dbReference type="AlphaFoldDB" id="A0A372LNV3"/>
<proteinExistence type="predicted"/>